<protein>
    <submittedName>
        <fullName evidence="2">Hd phosphohydrolase family protein</fullName>
    </submittedName>
</protein>
<dbReference type="PANTHER" id="PTHR21174">
    <property type="match status" value="1"/>
</dbReference>
<evidence type="ECO:0000313" key="3">
    <source>
        <dbReference type="Proteomes" id="UP001430356"/>
    </source>
</evidence>
<feature type="compositionally biased region" description="Low complexity" evidence="1">
    <location>
        <begin position="172"/>
        <end position="189"/>
    </location>
</feature>
<name>A0AAW0EXW9_9TRYP</name>
<dbReference type="InterPro" id="IPR009218">
    <property type="entry name" value="HD_phosphohydro"/>
</dbReference>
<dbReference type="Proteomes" id="UP001430356">
    <property type="component" value="Unassembled WGS sequence"/>
</dbReference>
<gene>
    <name evidence="2" type="ORF">NESM_000754800</name>
</gene>
<evidence type="ECO:0000256" key="1">
    <source>
        <dbReference type="SAM" id="MobiDB-lite"/>
    </source>
</evidence>
<organism evidence="2 3">
    <name type="scientific">Novymonas esmeraldas</name>
    <dbReference type="NCBI Taxonomy" id="1808958"/>
    <lineage>
        <taxon>Eukaryota</taxon>
        <taxon>Discoba</taxon>
        <taxon>Euglenozoa</taxon>
        <taxon>Kinetoplastea</taxon>
        <taxon>Metakinetoplastina</taxon>
        <taxon>Trypanosomatida</taxon>
        <taxon>Trypanosomatidae</taxon>
        <taxon>Novymonas</taxon>
    </lineage>
</organism>
<sequence>MSAVPPLLPTYAHIPLVRRAWTRCVTRLLMPASHGVDDVSEEHFRRFVFHRYTEPQRHYHTLEHLEEMLGHLSDYEAAHGWQGRFRPALADGAVPLPESASNTQRLAYEWTGTAVLLSVLFHDAVYDPTRGDNEEASAALAIEFLDVMRRESDRADGGAPADVASPTPPSSHPSASSPTTTTTTAAASLSDAPPPLPLLWADAQAEAFVRDTTAAFILKTKEHLSVQPRQPLRLPSPSEATGTAAAVRDSVDDPLHVFLDLDLAILGHPSPDVYRRRYAENVAREYSHYPRADFLKGRAAFLTGFAQHAQWFKTPFFFYKLEAQARRNTAQEVAELTAELQAARL</sequence>
<evidence type="ECO:0000313" key="2">
    <source>
        <dbReference type="EMBL" id="KAK7197996.1"/>
    </source>
</evidence>
<dbReference type="EMBL" id="JAECZO010000127">
    <property type="protein sequence ID" value="KAK7197996.1"/>
    <property type="molecule type" value="Genomic_DNA"/>
</dbReference>
<feature type="region of interest" description="Disordered" evidence="1">
    <location>
        <begin position="152"/>
        <end position="189"/>
    </location>
</feature>
<comment type="caution">
    <text evidence="2">The sequence shown here is derived from an EMBL/GenBank/DDBJ whole genome shotgun (WGS) entry which is preliminary data.</text>
</comment>
<dbReference type="PANTHER" id="PTHR21174:SF0">
    <property type="entry name" value="HD PHOSPHOHYDROLASE FAMILY PROTEIN-RELATED"/>
    <property type="match status" value="1"/>
</dbReference>
<reference evidence="2 3" key="1">
    <citation type="journal article" date="2021" name="MBio">
        <title>A New Model Trypanosomatid, Novymonas esmeraldas: Genomic Perception of Its 'Candidatus Pandoraea novymonadis' Endosymbiont.</title>
        <authorList>
            <person name="Zakharova A."/>
            <person name="Saura A."/>
            <person name="Butenko A."/>
            <person name="Podesvova L."/>
            <person name="Warmusova S."/>
            <person name="Kostygov A.Y."/>
            <person name="Nenarokova A."/>
            <person name="Lukes J."/>
            <person name="Opperdoes F.R."/>
            <person name="Yurchenko V."/>
        </authorList>
    </citation>
    <scope>NUCLEOTIDE SEQUENCE [LARGE SCALE GENOMIC DNA]</scope>
    <source>
        <strain evidence="2 3">E262AT.01</strain>
    </source>
</reference>
<keyword evidence="3" id="KW-1185">Reference proteome</keyword>
<dbReference type="AlphaFoldDB" id="A0AAW0EXW9"/>
<accession>A0AAW0EXW9</accession>
<proteinExistence type="predicted"/>